<feature type="binding site" evidence="8">
    <location>
        <begin position="75"/>
        <end position="76"/>
    </location>
    <ligand>
        <name>substrate</name>
    </ligand>
</feature>
<dbReference type="SUPFAM" id="SSF54506">
    <property type="entry name" value="Diaminopimelate epimerase-like"/>
    <property type="match status" value="2"/>
</dbReference>
<comment type="caution">
    <text evidence="8">Lacks conserved residue(s) required for the propagation of feature annotation.</text>
</comment>
<accession>A0ABP0ESY4</accession>
<evidence type="ECO:0000256" key="3">
    <source>
        <dbReference type="ARBA" id="ARBA00013080"/>
    </source>
</evidence>
<gene>
    <name evidence="8" type="primary">dapF</name>
    <name evidence="10" type="ORF">R54876_GBNLAHCA_01051</name>
</gene>
<comment type="similarity">
    <text evidence="2 8">Belongs to the diaminopimelate epimerase family.</text>
</comment>
<evidence type="ECO:0000256" key="9">
    <source>
        <dbReference type="PROSITE-ProRule" id="PRU10125"/>
    </source>
</evidence>
<dbReference type="HAMAP" id="MF_00197">
    <property type="entry name" value="DAP_epimerase"/>
    <property type="match status" value="1"/>
</dbReference>
<feature type="active site" description="Proton acceptor" evidence="8">
    <location>
        <position position="226"/>
    </location>
</feature>
<feature type="binding site" evidence="8">
    <location>
        <position position="65"/>
    </location>
    <ligand>
        <name>substrate</name>
    </ligand>
</feature>
<feature type="active site" description="Proton donor" evidence="8">
    <location>
        <position position="74"/>
    </location>
</feature>
<feature type="binding site" evidence="8">
    <location>
        <position position="11"/>
    </location>
    <ligand>
        <name>substrate</name>
    </ligand>
</feature>
<keyword evidence="11" id="KW-1185">Reference proteome</keyword>
<comment type="pathway">
    <text evidence="1 8">Amino-acid biosynthesis; L-lysine biosynthesis via DAP pathway; DL-2,6-diaminopimelate from LL-2,6-diaminopimelate: step 1/1.</text>
</comment>
<comment type="caution">
    <text evidence="10">The sequence shown here is derived from an EMBL/GenBank/DDBJ whole genome shotgun (WGS) entry which is preliminary data.</text>
</comment>
<evidence type="ECO:0000256" key="8">
    <source>
        <dbReference type="HAMAP-Rule" id="MF_00197"/>
    </source>
</evidence>
<dbReference type="PANTHER" id="PTHR31689">
    <property type="entry name" value="DIAMINOPIMELATE EPIMERASE, CHLOROPLASTIC"/>
    <property type="match status" value="1"/>
</dbReference>
<evidence type="ECO:0000256" key="6">
    <source>
        <dbReference type="ARBA" id="ARBA00023235"/>
    </source>
</evidence>
<protein>
    <recommendedName>
        <fullName evidence="3 8">Diaminopimelate epimerase</fullName>
        <shortName evidence="8">DAP epimerase</shortName>
        <ecNumber evidence="3 8">5.1.1.7</ecNumber>
    </recommendedName>
    <alternativeName>
        <fullName evidence="8">PLP-independent amino acid racemase</fullName>
    </alternativeName>
</protein>
<dbReference type="EMBL" id="CAWVOH010000002">
    <property type="protein sequence ID" value="CAK8054482.1"/>
    <property type="molecule type" value="Genomic_DNA"/>
</dbReference>
<evidence type="ECO:0000313" key="10">
    <source>
        <dbReference type="EMBL" id="CAK8054482.1"/>
    </source>
</evidence>
<dbReference type="EC" id="5.1.1.7" evidence="3 8"/>
<feature type="binding site" evidence="8">
    <location>
        <position position="163"/>
    </location>
    <ligand>
        <name>substrate</name>
    </ligand>
</feature>
<keyword evidence="4 8" id="KW-0028">Amino-acid biosynthesis</keyword>
<feature type="active site" evidence="9">
    <location>
        <position position="74"/>
    </location>
</feature>
<evidence type="ECO:0000313" key="11">
    <source>
        <dbReference type="Proteomes" id="UP001314241"/>
    </source>
</evidence>
<comment type="function">
    <text evidence="8">Catalyzes the stereoinversion of LL-2,6-diaminopimelate (L,L-DAP) to meso-diaminopimelate (meso-DAP), a precursor of L-lysine and an essential component of the bacterial peptidoglycan.</text>
</comment>
<dbReference type="InterPro" id="IPR001653">
    <property type="entry name" value="DAP_epimerase_DapF"/>
</dbReference>
<dbReference type="PROSITE" id="PS01326">
    <property type="entry name" value="DAP_EPIMERASE"/>
    <property type="match status" value="1"/>
</dbReference>
<keyword evidence="5 8" id="KW-0457">Lysine biosynthesis</keyword>
<keyword evidence="8" id="KW-0963">Cytoplasm</keyword>
<evidence type="ECO:0000256" key="5">
    <source>
        <dbReference type="ARBA" id="ARBA00023154"/>
    </source>
</evidence>
<feature type="site" description="Could be important to modulate the pK values of the two catalytic cysteine residues" evidence="8">
    <location>
        <position position="165"/>
    </location>
</feature>
<dbReference type="GO" id="GO:0008837">
    <property type="term" value="F:diaminopimelate epimerase activity"/>
    <property type="evidence" value="ECO:0007669"/>
    <property type="project" value="UniProtKB-EC"/>
</dbReference>
<feature type="binding site" evidence="8">
    <location>
        <begin position="217"/>
        <end position="218"/>
    </location>
    <ligand>
        <name>substrate</name>
    </ligand>
</feature>
<dbReference type="InterPro" id="IPR018510">
    <property type="entry name" value="DAP_epimerase_AS"/>
</dbReference>
<comment type="catalytic activity">
    <reaction evidence="7 8">
        <text>(2S,6S)-2,6-diaminopimelate = meso-2,6-diaminopimelate</text>
        <dbReference type="Rhea" id="RHEA:15393"/>
        <dbReference type="ChEBI" id="CHEBI:57609"/>
        <dbReference type="ChEBI" id="CHEBI:57791"/>
        <dbReference type="EC" id="5.1.1.7"/>
    </reaction>
</comment>
<dbReference type="PANTHER" id="PTHR31689:SF0">
    <property type="entry name" value="DIAMINOPIMELATE EPIMERASE"/>
    <property type="match status" value="1"/>
</dbReference>
<reference evidence="10 11" key="1">
    <citation type="submission" date="2024-01" db="EMBL/GenBank/DDBJ databases">
        <authorList>
            <person name="Botero Cardona J."/>
        </authorList>
    </citation>
    <scope>NUCLEOTIDE SEQUENCE [LARGE SCALE GENOMIC DNA]</scope>
    <source>
        <strain evidence="10 11">LMG 33000</strain>
    </source>
</reference>
<comment type="subunit">
    <text evidence="8">Homodimer.</text>
</comment>
<proteinExistence type="inferred from homology"/>
<dbReference type="Proteomes" id="UP001314241">
    <property type="component" value="Unassembled WGS sequence"/>
</dbReference>
<organism evidence="10 11">
    <name type="scientific">Eupransor demetentiae</name>
    <dbReference type="NCBI Taxonomy" id="3109584"/>
    <lineage>
        <taxon>Bacteria</taxon>
        <taxon>Bacillati</taxon>
        <taxon>Bacillota</taxon>
        <taxon>Bacilli</taxon>
        <taxon>Lactobacillales</taxon>
        <taxon>Lactobacillaceae</taxon>
        <taxon>Eupransor</taxon>
    </lineage>
</organism>
<feature type="site" description="Could be important to modulate the pK values of the two catalytic cysteine residues" evidence="8">
    <location>
        <position position="217"/>
    </location>
</feature>
<sequence length="322" mass="35333">MELLKVQGSDNRFILLDQTLLDHALTQDELTAFTTWVCQAEKTDGVLVVDQASHAGPLGQMTVINADGSRASMCGNGLRTVARYLADKYGQDEFTVETPAADLRVARQENFAIGVPAFAVEISPIRTDLTALPAQNLGQRPLLNTVVPEFSDHLRFSTVAVPNPHLISFVEDDEDLNSTLAELGQRLNAENSYFPQGVNLNFAKILGKNQLFVRTYERGVGFTNACGTGMSATSWAFSQIFPEDYDGNVFITVFNPGGMVKTRLHLADSNPWIELVGNATIMGIFEVEESALHRGSWSDGQVHFEASPEQAAYQDFVAEIKK</sequence>
<feature type="binding site" evidence="8">
    <location>
        <position position="199"/>
    </location>
    <ligand>
        <name>substrate</name>
    </ligand>
</feature>
<dbReference type="Pfam" id="PF01678">
    <property type="entry name" value="DAP_epimerase"/>
    <property type="match status" value="2"/>
</dbReference>
<dbReference type="RefSeq" id="WP_349642030.1">
    <property type="nucleotide sequence ID" value="NZ_CAWVOH010000002.1"/>
</dbReference>
<evidence type="ECO:0000256" key="4">
    <source>
        <dbReference type="ARBA" id="ARBA00022605"/>
    </source>
</evidence>
<comment type="subcellular location">
    <subcellularLocation>
        <location evidence="8">Cytoplasm</location>
    </subcellularLocation>
</comment>
<dbReference type="NCBIfam" id="TIGR00652">
    <property type="entry name" value="DapF"/>
    <property type="match status" value="1"/>
</dbReference>
<keyword evidence="6 8" id="KW-0413">Isomerase</keyword>
<name>A0ABP0ESY4_9LACO</name>
<evidence type="ECO:0000256" key="2">
    <source>
        <dbReference type="ARBA" id="ARBA00010219"/>
    </source>
</evidence>
<evidence type="ECO:0000256" key="1">
    <source>
        <dbReference type="ARBA" id="ARBA00005196"/>
    </source>
</evidence>
<evidence type="ECO:0000256" key="7">
    <source>
        <dbReference type="ARBA" id="ARBA00051712"/>
    </source>
</evidence>
<dbReference type="Gene3D" id="3.10.310.10">
    <property type="entry name" value="Diaminopimelate Epimerase, Chain A, domain 1"/>
    <property type="match status" value="2"/>
</dbReference>
<feature type="binding site" evidence="8">
    <location>
        <begin position="227"/>
        <end position="228"/>
    </location>
    <ligand>
        <name>substrate</name>
    </ligand>
</feature>